<feature type="transmembrane region" description="Helical" evidence="1">
    <location>
        <begin position="106"/>
        <end position="125"/>
    </location>
</feature>
<dbReference type="EMBL" id="UGGP01000001">
    <property type="protein sequence ID" value="STO09507.1"/>
    <property type="molecule type" value="Genomic_DNA"/>
</dbReference>
<name>A0A377FXI4_9BACL</name>
<sequence>MFWLSLLFAIGFALIHYFSGNLIHVRETPRSRFLSLAGGVAVSYVFLHLLPELNEYQEQLEGHLGDGLFASIENHILVVSMIGLAAFYGLERLATQMSRRGSNNVFWIHMALFVFYNFSIGYVLAESTFDNAWTMTLYFFALGIHFITVDQGLRHHHKAMYDREGRLLLSFSVLVGWGVGAFSALDELTLSIIVAFLAGGIILNVMKEELPEERDSSFRAFAVGLVGYSLLLLAI</sequence>
<keyword evidence="1" id="KW-0472">Membrane</keyword>
<feature type="transmembrane region" description="Helical" evidence="1">
    <location>
        <begin position="6"/>
        <end position="25"/>
    </location>
</feature>
<accession>A0A377FXI4</accession>
<organism evidence="2 3">
    <name type="scientific">Exiguobacterium aurantiacum</name>
    <dbReference type="NCBI Taxonomy" id="33987"/>
    <lineage>
        <taxon>Bacteria</taxon>
        <taxon>Bacillati</taxon>
        <taxon>Bacillota</taxon>
        <taxon>Bacilli</taxon>
        <taxon>Bacillales</taxon>
        <taxon>Bacillales Family XII. Incertae Sedis</taxon>
        <taxon>Exiguobacterium</taxon>
    </lineage>
</organism>
<feature type="transmembrane region" description="Helical" evidence="1">
    <location>
        <begin position="188"/>
        <end position="206"/>
    </location>
</feature>
<keyword evidence="1" id="KW-1133">Transmembrane helix</keyword>
<dbReference type="STRING" id="1397694.GCA_000702585_00367"/>
<evidence type="ECO:0000256" key="1">
    <source>
        <dbReference type="SAM" id="Phobius"/>
    </source>
</evidence>
<feature type="transmembrane region" description="Helical" evidence="1">
    <location>
        <begin position="32"/>
        <end position="50"/>
    </location>
</feature>
<gene>
    <name evidence="2" type="ORF">NCTC13163_02945</name>
</gene>
<evidence type="ECO:0000313" key="2">
    <source>
        <dbReference type="EMBL" id="STO09507.1"/>
    </source>
</evidence>
<evidence type="ECO:0008006" key="4">
    <source>
        <dbReference type="Google" id="ProtNLM"/>
    </source>
</evidence>
<feature type="transmembrane region" description="Helical" evidence="1">
    <location>
        <begin position="165"/>
        <end position="182"/>
    </location>
</feature>
<reference evidence="2 3" key="1">
    <citation type="submission" date="2018-06" db="EMBL/GenBank/DDBJ databases">
        <authorList>
            <consortium name="Pathogen Informatics"/>
            <person name="Doyle S."/>
        </authorList>
    </citation>
    <scope>NUCLEOTIDE SEQUENCE [LARGE SCALE GENOMIC DNA]</scope>
    <source>
        <strain evidence="2 3">NCTC13163</strain>
    </source>
</reference>
<feature type="transmembrane region" description="Helical" evidence="1">
    <location>
        <begin position="131"/>
        <end position="153"/>
    </location>
</feature>
<dbReference type="Proteomes" id="UP000254060">
    <property type="component" value="Unassembled WGS sequence"/>
</dbReference>
<proteinExistence type="predicted"/>
<dbReference type="AlphaFoldDB" id="A0A377FXI4"/>
<protein>
    <recommendedName>
        <fullName evidence="4">ZIP Zinc transporter</fullName>
    </recommendedName>
</protein>
<keyword evidence="1" id="KW-0812">Transmembrane</keyword>
<feature type="transmembrane region" description="Helical" evidence="1">
    <location>
        <begin position="76"/>
        <end position="94"/>
    </location>
</feature>
<dbReference type="OrthoDB" id="21325at2"/>
<evidence type="ECO:0000313" key="3">
    <source>
        <dbReference type="Proteomes" id="UP000254060"/>
    </source>
</evidence>
<feature type="transmembrane region" description="Helical" evidence="1">
    <location>
        <begin position="218"/>
        <end position="234"/>
    </location>
</feature>